<dbReference type="SUPFAM" id="SSF52540">
    <property type="entry name" value="P-loop containing nucleoside triphosphate hydrolases"/>
    <property type="match status" value="1"/>
</dbReference>
<feature type="compositionally biased region" description="Polar residues" evidence="10">
    <location>
        <begin position="375"/>
        <end position="384"/>
    </location>
</feature>
<dbReference type="InterPro" id="IPR041664">
    <property type="entry name" value="AAA_16"/>
</dbReference>
<dbReference type="InterPro" id="IPR019786">
    <property type="entry name" value="Zinc_finger_PHD-type_CS"/>
</dbReference>
<evidence type="ECO:0000256" key="3">
    <source>
        <dbReference type="ARBA" id="ARBA00022705"/>
    </source>
</evidence>
<dbReference type="Proteomes" id="UP001642501">
    <property type="component" value="Unassembled WGS sequence"/>
</dbReference>
<organism evidence="12 13">
    <name type="scientific">Sporothrix epigloea</name>
    <dbReference type="NCBI Taxonomy" id="1892477"/>
    <lineage>
        <taxon>Eukaryota</taxon>
        <taxon>Fungi</taxon>
        <taxon>Dikarya</taxon>
        <taxon>Ascomycota</taxon>
        <taxon>Pezizomycotina</taxon>
        <taxon>Sordariomycetes</taxon>
        <taxon>Sordariomycetidae</taxon>
        <taxon>Ophiostomatales</taxon>
        <taxon>Ophiostomataceae</taxon>
        <taxon>Sporothrix</taxon>
    </lineage>
</organism>
<dbReference type="InterPro" id="IPR032705">
    <property type="entry name" value="ORC4_C"/>
</dbReference>
<dbReference type="InterPro" id="IPR016527">
    <property type="entry name" value="ORC4"/>
</dbReference>
<sequence length="1073" mass="114091">MSGRAGRKRARSIGADDNGFTDENMPIGGGDTGMTANTTKRQKLASAGSTTTSRNQTRYGGGDDAALFPGPDITRTPKTARTVHAMASAITSALSYGDRLLTRPFTSLLNERNARISSRSDLDKIYDAPGDDEIEGMNRAVFGKEATSASPTVTESDGEEQTLVGAALPTLDTPSKRQPASVVRSAVEKATPVGDQKQKRHGLTESTVSGKAGPLDSGLKGSLTRSTRVRSTPKRYLSEDADVSTRNSAKRAARPQVSSKAMNGDVPDAAAVEVPHGSTASTADKEVAATNPARKHPRSAVSKNFDAAEMPTEPSLPTKKRAGSKADALAVDESAAAATSTKRPRGRPTKTTKSQPSKSVRGKIVNGKVQKETRSPTTDLQQASATRTTMLEIADDDSDDDISDGEVCAICSKPDSEPPNEIVFCETCDLAVHQQCYNIPHIPEGDWFCKNCIRQALKPQTQAFAEGTMESHEGSQVDHAEEAEDKVEAAASKLASGGAARDLAPDIANFEHHLAEMKRILLGRCTGRHRVRPRGQDEAYDKVQQMLKQTVVAGEGNSMMVIGARGTGKTTMVESILKDLAAEHGEAFHVVRLNGFIHTDDKLALREIWRQLGKEMSVEDDVVNKTNNYADTLASLLALLSHPSEIQAANVGIGGVVEKDNDGGVAVPAVTSTSVVFVIDEFDLFATHARQTLLYNLFDIAQARKAPIAVLGLTTKIDVVESLEKRVKSRFSHRYVYLSLVRSVPAFWDICRLGLVVDDDEDGGDDLVAKDITMDMDTDMTAGDINGHAEFRQWWKHMIDTAKDDAHFQDQLAFHYYSSKSVPAFWTTCILPLAAVSSTAPRLRLPPVDESALGGNLGTALDEAGVRRGVGRPPRLAGESTVATKKCLHDVDTLPLVAPGSKLYLLAALSELELSLLISAARLDIVLSTDTVNFAMAYDEYVSLMSRQRVQASLAGSGLGAGGTGATQHLSGGRGVGRPPGGSTTVVGGGARVWGRGVASRAWERLAALGLLIPAGLGAGSRGRGGGGGGSNSTVTSGLEGRSMWRTEVALEEIATAPGVRLGAVLGRWCKEI</sequence>
<feature type="region of interest" description="Disordered" evidence="10">
    <location>
        <begin position="467"/>
        <end position="490"/>
    </location>
</feature>
<evidence type="ECO:0000259" key="11">
    <source>
        <dbReference type="PROSITE" id="PS50016"/>
    </source>
</evidence>
<feature type="region of interest" description="Disordered" evidence="10">
    <location>
        <begin position="965"/>
        <end position="984"/>
    </location>
</feature>
<name>A0ABP0DKQ7_9PEZI</name>
<dbReference type="InterPro" id="IPR027417">
    <property type="entry name" value="P-loop_NTPase"/>
</dbReference>
<feature type="compositionally biased region" description="Low complexity" evidence="10">
    <location>
        <begin position="326"/>
        <end position="341"/>
    </location>
</feature>
<evidence type="ECO:0000256" key="5">
    <source>
        <dbReference type="ARBA" id="ARBA00022771"/>
    </source>
</evidence>
<feature type="compositionally biased region" description="Basic and acidic residues" evidence="10">
    <location>
        <begin position="469"/>
        <end position="480"/>
    </location>
</feature>
<protein>
    <submittedName>
        <fullName evidence="12">Origin recognition complex subunit 4</fullName>
    </submittedName>
</protein>
<feature type="compositionally biased region" description="Polar residues" evidence="10">
    <location>
        <begin position="47"/>
        <end position="58"/>
    </location>
</feature>
<dbReference type="PANTHER" id="PTHR12087:SF0">
    <property type="entry name" value="ORIGIN RECOGNITION COMPLEX SUBUNIT 4"/>
    <property type="match status" value="1"/>
</dbReference>
<dbReference type="Pfam" id="PF14629">
    <property type="entry name" value="ORC4_C"/>
    <property type="match status" value="1"/>
</dbReference>
<evidence type="ECO:0000256" key="8">
    <source>
        <dbReference type="ARBA" id="ARBA00023242"/>
    </source>
</evidence>
<dbReference type="SUPFAM" id="SSF57903">
    <property type="entry name" value="FYVE/PHD zinc finger"/>
    <property type="match status" value="1"/>
</dbReference>
<evidence type="ECO:0000256" key="4">
    <source>
        <dbReference type="ARBA" id="ARBA00022723"/>
    </source>
</evidence>
<dbReference type="InterPro" id="IPR011011">
    <property type="entry name" value="Znf_FYVE_PHD"/>
</dbReference>
<evidence type="ECO:0000256" key="10">
    <source>
        <dbReference type="SAM" id="MobiDB-lite"/>
    </source>
</evidence>
<dbReference type="SMART" id="SM00249">
    <property type="entry name" value="PHD"/>
    <property type="match status" value="1"/>
</dbReference>
<keyword evidence="8" id="KW-0539">Nucleus</keyword>
<proteinExistence type="inferred from homology"/>
<dbReference type="PROSITE" id="PS01359">
    <property type="entry name" value="ZF_PHD_1"/>
    <property type="match status" value="1"/>
</dbReference>
<evidence type="ECO:0000256" key="7">
    <source>
        <dbReference type="ARBA" id="ARBA00023125"/>
    </source>
</evidence>
<comment type="subcellular location">
    <subcellularLocation>
        <location evidence="1">Nucleus</location>
    </subcellularLocation>
</comment>
<dbReference type="Gene3D" id="3.40.50.300">
    <property type="entry name" value="P-loop containing nucleotide triphosphate hydrolases"/>
    <property type="match status" value="1"/>
</dbReference>
<dbReference type="Pfam" id="PF13831">
    <property type="entry name" value="PHD_2"/>
    <property type="match status" value="1"/>
</dbReference>
<feature type="region of interest" description="Disordered" evidence="10">
    <location>
        <begin position="1"/>
        <end position="70"/>
    </location>
</feature>
<feature type="domain" description="PHD-type" evidence="11">
    <location>
        <begin position="405"/>
        <end position="455"/>
    </location>
</feature>
<dbReference type="InterPro" id="IPR019787">
    <property type="entry name" value="Znf_PHD-finger"/>
</dbReference>
<keyword evidence="4" id="KW-0479">Metal-binding</keyword>
<dbReference type="Pfam" id="PF13191">
    <property type="entry name" value="AAA_16"/>
    <property type="match status" value="1"/>
</dbReference>
<accession>A0ABP0DKQ7</accession>
<evidence type="ECO:0000256" key="1">
    <source>
        <dbReference type="ARBA" id="ARBA00004123"/>
    </source>
</evidence>
<evidence type="ECO:0000256" key="2">
    <source>
        <dbReference type="ARBA" id="ARBA00005334"/>
    </source>
</evidence>
<evidence type="ECO:0000256" key="6">
    <source>
        <dbReference type="ARBA" id="ARBA00022833"/>
    </source>
</evidence>
<dbReference type="PROSITE" id="PS50016">
    <property type="entry name" value="ZF_PHD_2"/>
    <property type="match status" value="1"/>
</dbReference>
<comment type="similarity">
    <text evidence="2">Belongs to the ORC4 family.</text>
</comment>
<feature type="compositionally biased region" description="Basic residues" evidence="10">
    <location>
        <begin position="1"/>
        <end position="11"/>
    </location>
</feature>
<keyword evidence="3" id="KW-0235">DNA replication</keyword>
<comment type="caution">
    <text evidence="12">The sequence shown here is derived from an EMBL/GenBank/DDBJ whole genome shotgun (WGS) entry which is preliminary data.</text>
</comment>
<keyword evidence="6" id="KW-0862">Zinc</keyword>
<dbReference type="Gene3D" id="3.30.40.10">
    <property type="entry name" value="Zinc/RING finger domain, C3HC4 (zinc finger)"/>
    <property type="match status" value="1"/>
</dbReference>
<keyword evidence="7" id="KW-0238">DNA-binding</keyword>
<gene>
    <name evidence="12" type="primary">ORC4</name>
    <name evidence="12" type="ORF">SEPCBS57363_003305</name>
</gene>
<reference evidence="12 13" key="1">
    <citation type="submission" date="2024-01" db="EMBL/GenBank/DDBJ databases">
        <authorList>
            <person name="Allen C."/>
            <person name="Tagirdzhanova G."/>
        </authorList>
    </citation>
    <scope>NUCLEOTIDE SEQUENCE [LARGE SCALE GENOMIC DNA]</scope>
    <source>
        <strain evidence="12 13">CBS 573.63</strain>
    </source>
</reference>
<evidence type="ECO:0000313" key="12">
    <source>
        <dbReference type="EMBL" id="CAK7268854.1"/>
    </source>
</evidence>
<dbReference type="InterPro" id="IPR013083">
    <property type="entry name" value="Znf_RING/FYVE/PHD"/>
</dbReference>
<dbReference type="PANTHER" id="PTHR12087">
    <property type="entry name" value="ORIGIN RECOGNITION COMPLEX SUBUNIT 4"/>
    <property type="match status" value="1"/>
</dbReference>
<keyword evidence="5 9" id="KW-0863">Zinc-finger</keyword>
<evidence type="ECO:0000256" key="9">
    <source>
        <dbReference type="PROSITE-ProRule" id="PRU00146"/>
    </source>
</evidence>
<keyword evidence="13" id="KW-1185">Reference proteome</keyword>
<dbReference type="CDD" id="cd15492">
    <property type="entry name" value="PHD_BRPF_JADE_like"/>
    <property type="match status" value="1"/>
</dbReference>
<feature type="region of interest" description="Disordered" evidence="10">
    <location>
        <begin position="170"/>
        <end position="384"/>
    </location>
</feature>
<dbReference type="EMBL" id="CAWUOM010000051">
    <property type="protein sequence ID" value="CAK7268854.1"/>
    <property type="molecule type" value="Genomic_DNA"/>
</dbReference>
<dbReference type="InterPro" id="IPR001965">
    <property type="entry name" value="Znf_PHD"/>
</dbReference>
<evidence type="ECO:0000313" key="13">
    <source>
        <dbReference type="Proteomes" id="UP001642501"/>
    </source>
</evidence>